<feature type="compositionally biased region" description="Polar residues" evidence="6">
    <location>
        <begin position="118"/>
        <end position="140"/>
    </location>
</feature>
<dbReference type="InterPro" id="IPR035979">
    <property type="entry name" value="RBD_domain_sf"/>
</dbReference>
<feature type="domain" description="RRM" evidence="7">
    <location>
        <begin position="206"/>
        <end position="301"/>
    </location>
</feature>
<dbReference type="Pfam" id="PF00076">
    <property type="entry name" value="RRM_1"/>
    <property type="match status" value="2"/>
</dbReference>
<dbReference type="CDD" id="cd12394">
    <property type="entry name" value="RRM1_RBM34"/>
    <property type="match status" value="1"/>
</dbReference>
<feature type="region of interest" description="Disordered" evidence="6">
    <location>
        <begin position="50"/>
        <end position="144"/>
    </location>
</feature>
<organism evidence="8">
    <name type="scientific">Auxenochlorella protothecoides</name>
    <name type="common">Green microalga</name>
    <name type="synonym">Chlorella protothecoides</name>
    <dbReference type="NCBI Taxonomy" id="3075"/>
    <lineage>
        <taxon>Eukaryota</taxon>
        <taxon>Viridiplantae</taxon>
        <taxon>Chlorophyta</taxon>
        <taxon>core chlorophytes</taxon>
        <taxon>Trebouxiophyceae</taxon>
        <taxon>Chlorellales</taxon>
        <taxon>Chlorellaceae</taxon>
        <taxon>Auxenochlorella</taxon>
    </lineage>
</organism>
<evidence type="ECO:0000256" key="1">
    <source>
        <dbReference type="ARBA" id="ARBA00004604"/>
    </source>
</evidence>
<feature type="region of interest" description="Disordered" evidence="6">
    <location>
        <begin position="165"/>
        <end position="195"/>
    </location>
</feature>
<dbReference type="PANTHER" id="PTHR23236:SF25">
    <property type="entry name" value="RNA-BINDING PROTEIN 34"/>
    <property type="match status" value="1"/>
</dbReference>
<evidence type="ECO:0000256" key="3">
    <source>
        <dbReference type="ARBA" id="ARBA00022884"/>
    </source>
</evidence>
<dbReference type="GO" id="GO:0005730">
    <property type="term" value="C:nucleolus"/>
    <property type="evidence" value="ECO:0007669"/>
    <property type="project" value="UniProtKB-SubCell"/>
</dbReference>
<sequence>MVPPSLFAGLFPVAKGKPLDIFASSKKFKSKVRSKPDVLLAAAVQAASQADTAAAVPEGKPAASKVSGSKQLSKGRPTSAAVATGEPAAEAAATSIPLQQDKAAKKPGKGAALKRPSPESTSEGKAKGSSSSRPAYSGNGSLPKMARRKEEVLAVITPAIQEAAAAQAGPKAPDAETCTAGDADAAPGASTQPEPVERKIDAALHRTVFVGNLPASASRKSLKRLFSSCGAVESVRLRSLAIKQDLKMPRKSALLAGELDKDRASGHAYVVFEDEASLPAALALNMMEHEGRHLRVDRAAANRSVQSAGGGPSVSKEDGVVYDPTRSVFAGNLPRSVEDEDVIRFFSDGSISSELRTGIEAVRVVRDRKTTLGKGIAFILYKTRSAARSAVLLDGHELGGRKIRVTRVKASAVGAGASPWQGATAGPKRRGVAAAGVAARSAKGPAKKLKRASEGKRPAVAARKARTLAKAARRA</sequence>
<reference evidence="8" key="1">
    <citation type="submission" date="2015-08" db="EMBL/GenBank/DDBJ databases">
        <authorList>
            <person name="Babu N.S."/>
            <person name="Beckwith C.J."/>
            <person name="Beseler K.G."/>
            <person name="Brison A."/>
            <person name="Carone J.V."/>
            <person name="Caskin T.P."/>
            <person name="Diamond M."/>
            <person name="Durham M.E."/>
            <person name="Foxe J.M."/>
            <person name="Go M."/>
            <person name="Henderson B.A."/>
            <person name="Jones I.B."/>
            <person name="McGettigan J.A."/>
            <person name="Micheletti S.J."/>
            <person name="Nasrallah M.E."/>
            <person name="Ortiz D."/>
            <person name="Piller C.R."/>
            <person name="Privatt S.R."/>
            <person name="Schneider S.L."/>
            <person name="Sharp S."/>
            <person name="Smith T.C."/>
            <person name="Stanton J.D."/>
            <person name="Ullery H.E."/>
            <person name="Wilson R.J."/>
            <person name="Serrano M.G."/>
            <person name="Buck G."/>
            <person name="Lee V."/>
            <person name="Wang Y."/>
            <person name="Carvalho R."/>
            <person name="Voegtly L."/>
            <person name="Shi R."/>
            <person name="Duckworth R."/>
            <person name="Johnson A."/>
            <person name="Loviza R."/>
            <person name="Walstead R."/>
            <person name="Shah Z."/>
            <person name="Kiflezghi M."/>
            <person name="Wade K."/>
            <person name="Ball S.L."/>
            <person name="Bradley K.W."/>
            <person name="Asai D.J."/>
            <person name="Bowman C.A."/>
            <person name="Russell D.A."/>
            <person name="Pope W.H."/>
            <person name="Jacobs-Sera D."/>
            <person name="Hendrix R.W."/>
            <person name="Hatfull G.F."/>
        </authorList>
    </citation>
    <scope>NUCLEOTIDE SEQUENCE</scope>
</reference>
<feature type="compositionally biased region" description="Low complexity" evidence="6">
    <location>
        <begin position="80"/>
        <end position="94"/>
    </location>
</feature>
<dbReference type="PANTHER" id="PTHR23236">
    <property type="entry name" value="EUKARYOTIC TRANSLATION INITIATION FACTOR 4B/4H"/>
    <property type="match status" value="1"/>
</dbReference>
<dbReference type="SUPFAM" id="SSF54928">
    <property type="entry name" value="RNA-binding domain, RBD"/>
    <property type="match status" value="2"/>
</dbReference>
<protein>
    <recommendedName>
        <fullName evidence="7">RRM domain-containing protein</fullName>
    </recommendedName>
</protein>
<dbReference type="InterPro" id="IPR000504">
    <property type="entry name" value="RRM_dom"/>
</dbReference>
<dbReference type="AlphaFoldDB" id="A0A1D1ZP69"/>
<dbReference type="Gene3D" id="3.30.70.330">
    <property type="match status" value="2"/>
</dbReference>
<evidence type="ECO:0000256" key="6">
    <source>
        <dbReference type="SAM" id="MobiDB-lite"/>
    </source>
</evidence>
<evidence type="ECO:0000256" key="2">
    <source>
        <dbReference type="ARBA" id="ARBA00007077"/>
    </source>
</evidence>
<feature type="compositionally biased region" description="Basic residues" evidence="6">
    <location>
        <begin position="463"/>
        <end position="475"/>
    </location>
</feature>
<keyword evidence="3 5" id="KW-0694">RNA-binding</keyword>
<proteinExistence type="inferred from homology"/>
<dbReference type="InterPro" id="IPR012677">
    <property type="entry name" value="Nucleotide-bd_a/b_plait_sf"/>
</dbReference>
<comment type="similarity">
    <text evidence="2">Belongs to the RRM RBM34 family.</text>
</comment>
<name>A0A1D1ZP69_AUXPR</name>
<evidence type="ECO:0000256" key="5">
    <source>
        <dbReference type="PROSITE-ProRule" id="PRU00176"/>
    </source>
</evidence>
<evidence type="ECO:0000256" key="4">
    <source>
        <dbReference type="ARBA" id="ARBA00023242"/>
    </source>
</evidence>
<evidence type="ECO:0000313" key="8">
    <source>
        <dbReference type="EMBL" id="JAT68659.1"/>
    </source>
</evidence>
<feature type="region of interest" description="Disordered" evidence="6">
    <location>
        <begin position="437"/>
        <end position="475"/>
    </location>
</feature>
<dbReference type="EMBL" id="GDKF01009963">
    <property type="protein sequence ID" value="JAT68659.1"/>
    <property type="molecule type" value="Transcribed_RNA"/>
</dbReference>
<dbReference type="SMART" id="SM00360">
    <property type="entry name" value="RRM"/>
    <property type="match status" value="2"/>
</dbReference>
<keyword evidence="4" id="KW-0539">Nucleus</keyword>
<feature type="domain" description="RRM" evidence="7">
    <location>
        <begin position="326"/>
        <end position="410"/>
    </location>
</feature>
<dbReference type="PROSITE" id="PS50102">
    <property type="entry name" value="RRM"/>
    <property type="match status" value="2"/>
</dbReference>
<evidence type="ECO:0000259" key="7">
    <source>
        <dbReference type="PROSITE" id="PS50102"/>
    </source>
</evidence>
<comment type="subcellular location">
    <subcellularLocation>
        <location evidence="1">Nucleus</location>
        <location evidence="1">Nucleolus</location>
    </subcellularLocation>
</comment>
<gene>
    <name evidence="8" type="ORF">g.43083</name>
</gene>
<accession>A0A1D1ZP69</accession>
<dbReference type="GO" id="GO:0003723">
    <property type="term" value="F:RNA binding"/>
    <property type="evidence" value="ECO:0007669"/>
    <property type="project" value="UniProtKB-UniRule"/>
</dbReference>